<gene>
    <name evidence="2" type="ORF">EV702DRAFT_1201104</name>
</gene>
<accession>A0A9P6ZMZ6</accession>
<dbReference type="OrthoDB" id="10525401at2759"/>
<feature type="compositionally biased region" description="Low complexity" evidence="1">
    <location>
        <begin position="46"/>
        <end position="59"/>
    </location>
</feature>
<evidence type="ECO:0000313" key="3">
    <source>
        <dbReference type="Proteomes" id="UP000714275"/>
    </source>
</evidence>
<sequence>MQNTVPSSRPKRRNFMCAFLDRFTNTKESAVRKRDDLLNSPAVRHSPPIASPSPKAISPTDGPKFFAGVTRVDGKDGSALANKSLSDSATQKYKDLLNSPAVCPSPPIPSPKAVSPAKDRKFFAGVMRADGKDGSAFASKSLSFV</sequence>
<dbReference type="EMBL" id="JABBWD010000049">
    <property type="protein sequence ID" value="KAG1773222.1"/>
    <property type="molecule type" value="Genomic_DNA"/>
</dbReference>
<keyword evidence="3" id="KW-1185">Reference proteome</keyword>
<dbReference type="Proteomes" id="UP000714275">
    <property type="component" value="Unassembled WGS sequence"/>
</dbReference>
<evidence type="ECO:0000256" key="1">
    <source>
        <dbReference type="SAM" id="MobiDB-lite"/>
    </source>
</evidence>
<reference evidence="2" key="1">
    <citation type="journal article" date="2020" name="New Phytol.">
        <title>Comparative genomics reveals dynamic genome evolution in host specialist ectomycorrhizal fungi.</title>
        <authorList>
            <person name="Lofgren L.A."/>
            <person name="Nguyen N.H."/>
            <person name="Vilgalys R."/>
            <person name="Ruytinx J."/>
            <person name="Liao H.L."/>
            <person name="Branco S."/>
            <person name="Kuo A."/>
            <person name="LaButti K."/>
            <person name="Lipzen A."/>
            <person name="Andreopoulos W."/>
            <person name="Pangilinan J."/>
            <person name="Riley R."/>
            <person name="Hundley H."/>
            <person name="Na H."/>
            <person name="Barry K."/>
            <person name="Grigoriev I.V."/>
            <person name="Stajich J.E."/>
            <person name="Kennedy P.G."/>
        </authorList>
    </citation>
    <scope>NUCLEOTIDE SEQUENCE</scope>
    <source>
        <strain evidence="2">DOB743</strain>
    </source>
</reference>
<proteinExistence type="predicted"/>
<feature type="region of interest" description="Disordered" evidence="1">
    <location>
        <begin position="31"/>
        <end position="62"/>
    </location>
</feature>
<comment type="caution">
    <text evidence="2">The sequence shown here is derived from an EMBL/GenBank/DDBJ whole genome shotgun (WGS) entry which is preliminary data.</text>
</comment>
<protein>
    <submittedName>
        <fullName evidence="2">Uncharacterized protein</fullName>
    </submittedName>
</protein>
<organism evidence="2 3">
    <name type="scientific">Suillus placidus</name>
    <dbReference type="NCBI Taxonomy" id="48579"/>
    <lineage>
        <taxon>Eukaryota</taxon>
        <taxon>Fungi</taxon>
        <taxon>Dikarya</taxon>
        <taxon>Basidiomycota</taxon>
        <taxon>Agaricomycotina</taxon>
        <taxon>Agaricomycetes</taxon>
        <taxon>Agaricomycetidae</taxon>
        <taxon>Boletales</taxon>
        <taxon>Suillineae</taxon>
        <taxon>Suillaceae</taxon>
        <taxon>Suillus</taxon>
    </lineage>
</organism>
<evidence type="ECO:0000313" key="2">
    <source>
        <dbReference type="EMBL" id="KAG1773222.1"/>
    </source>
</evidence>
<name>A0A9P6ZMZ6_9AGAM</name>
<dbReference type="AlphaFoldDB" id="A0A9P6ZMZ6"/>